<gene>
    <name evidence="1" type="ORF">CLV80_102422</name>
</gene>
<evidence type="ECO:0000313" key="1">
    <source>
        <dbReference type="EMBL" id="PRY79774.1"/>
    </source>
</evidence>
<protein>
    <submittedName>
        <fullName evidence="1">Uncharacterized protein</fullName>
    </submittedName>
</protein>
<sequence length="134" mass="15098">MHNQKQISHLDRIAARLETADVKNAFFLMLTALYSGSGYALRPASQGAFSVLQIRIDGENYFAFKGAKSHLRFYFRDPFFKTHDHQAVLNRFPTAEVVQEKEVAVNLHSYEDASVLLGYLKSLGLQVGTCRTDA</sequence>
<dbReference type="OrthoDB" id="9913570at2"/>
<proteinExistence type="predicted"/>
<organism evidence="1 2">
    <name type="scientific">Yoonia maritima</name>
    <dbReference type="NCBI Taxonomy" id="1435347"/>
    <lineage>
        <taxon>Bacteria</taxon>
        <taxon>Pseudomonadati</taxon>
        <taxon>Pseudomonadota</taxon>
        <taxon>Alphaproteobacteria</taxon>
        <taxon>Rhodobacterales</taxon>
        <taxon>Paracoccaceae</taxon>
        <taxon>Yoonia</taxon>
    </lineage>
</organism>
<dbReference type="EMBL" id="PVTP01000002">
    <property type="protein sequence ID" value="PRY79774.1"/>
    <property type="molecule type" value="Genomic_DNA"/>
</dbReference>
<evidence type="ECO:0000313" key="2">
    <source>
        <dbReference type="Proteomes" id="UP000238007"/>
    </source>
</evidence>
<dbReference type="Proteomes" id="UP000238007">
    <property type="component" value="Unassembled WGS sequence"/>
</dbReference>
<dbReference type="AlphaFoldDB" id="A0A2T0W3I9"/>
<accession>A0A2T0W3I9</accession>
<reference evidence="1 2" key="1">
    <citation type="submission" date="2018-03" db="EMBL/GenBank/DDBJ databases">
        <title>Genomic Encyclopedia of Archaeal and Bacterial Type Strains, Phase II (KMG-II): from individual species to whole genera.</title>
        <authorList>
            <person name="Goeker M."/>
        </authorList>
    </citation>
    <scope>NUCLEOTIDE SEQUENCE [LARGE SCALE GENOMIC DNA]</scope>
    <source>
        <strain evidence="1 2">DSM 101533</strain>
    </source>
</reference>
<keyword evidence="2" id="KW-1185">Reference proteome</keyword>
<name>A0A2T0W3I9_9RHOB</name>
<comment type="caution">
    <text evidence="1">The sequence shown here is derived from an EMBL/GenBank/DDBJ whole genome shotgun (WGS) entry which is preliminary data.</text>
</comment>